<dbReference type="Proteomes" id="UP000006281">
    <property type="component" value="Chromosome"/>
</dbReference>
<dbReference type="HOGENOM" id="CLU_074100_2_0_11"/>
<evidence type="ECO:0000256" key="3">
    <source>
        <dbReference type="ARBA" id="ARBA00022475"/>
    </source>
</evidence>
<keyword evidence="3" id="KW-0472">Membrane</keyword>
<keyword evidence="5" id="KW-1185">Reference proteome</keyword>
<sequence>MPVDLRVFSGRWIYDLRMSRRRVLVGALALLLAGCSSSSGDLPAGSDLVGRSAAAMRSVSSTHFTIKVDGELPDVTVKDAEGDLNAKGESKGRAKVEQFGQLLEVEYVLVGRDLYFKGPTGGFSKLPAALAGQVYDPTAILDPDKGVAKVLASAKDAKTVSAENGGHVVEATVPKDVVAGLVPGIGGDVKATFTLKDDKLADAVFELSGGAKVTMALTDLNKTFTVAPPT</sequence>
<gene>
    <name evidence="4" type="ordered locus">BN6_09890</name>
</gene>
<evidence type="ECO:0000256" key="2">
    <source>
        <dbReference type="ARBA" id="ARBA00009194"/>
    </source>
</evidence>
<proteinExistence type="inferred from homology"/>
<name>K0JVS9_SACES</name>
<dbReference type="SUPFAM" id="SSF89392">
    <property type="entry name" value="Prokaryotic lipoproteins and lipoprotein localization factors"/>
    <property type="match status" value="1"/>
</dbReference>
<dbReference type="InterPro" id="IPR009830">
    <property type="entry name" value="LppX/LprAFG"/>
</dbReference>
<comment type="similarity">
    <text evidence="2">Belongs to the LppX/LprAFG lipoprotein family.</text>
</comment>
<dbReference type="KEGG" id="sesp:BN6_09890"/>
<evidence type="ECO:0000256" key="1">
    <source>
        <dbReference type="ARBA" id="ARBA00004196"/>
    </source>
</evidence>
<evidence type="ECO:0000313" key="4">
    <source>
        <dbReference type="EMBL" id="CCH28318.1"/>
    </source>
</evidence>
<dbReference type="AlphaFoldDB" id="K0JVS9"/>
<dbReference type="Pfam" id="PF07161">
    <property type="entry name" value="LppX_LprAFG"/>
    <property type="match status" value="1"/>
</dbReference>
<dbReference type="PROSITE" id="PS51257">
    <property type="entry name" value="PROKAR_LIPOPROTEIN"/>
    <property type="match status" value="1"/>
</dbReference>
<evidence type="ECO:0000313" key="5">
    <source>
        <dbReference type="Proteomes" id="UP000006281"/>
    </source>
</evidence>
<dbReference type="GO" id="GO:0030313">
    <property type="term" value="C:cell envelope"/>
    <property type="evidence" value="ECO:0007669"/>
    <property type="project" value="UniProtKB-SubCell"/>
</dbReference>
<dbReference type="STRING" id="1179773.BN6_09890"/>
<dbReference type="InterPro" id="IPR029046">
    <property type="entry name" value="LolA/LolB/LppX"/>
</dbReference>
<dbReference type="eggNOG" id="ENOG50338Y0">
    <property type="taxonomic scope" value="Bacteria"/>
</dbReference>
<dbReference type="EMBL" id="HE804045">
    <property type="protein sequence ID" value="CCH28318.1"/>
    <property type="molecule type" value="Genomic_DNA"/>
</dbReference>
<dbReference type="CDD" id="cd16334">
    <property type="entry name" value="LppX-like"/>
    <property type="match status" value="1"/>
</dbReference>
<keyword evidence="3" id="KW-1003">Cell membrane</keyword>
<organism evidence="4 5">
    <name type="scientific">Saccharothrix espanaensis (strain ATCC 51144 / DSM 44229 / JCM 9112 / NBRC 15066 / NRRL 15764)</name>
    <dbReference type="NCBI Taxonomy" id="1179773"/>
    <lineage>
        <taxon>Bacteria</taxon>
        <taxon>Bacillati</taxon>
        <taxon>Actinomycetota</taxon>
        <taxon>Actinomycetes</taxon>
        <taxon>Pseudonocardiales</taxon>
        <taxon>Pseudonocardiaceae</taxon>
        <taxon>Saccharothrix</taxon>
    </lineage>
</organism>
<comment type="subcellular location">
    <subcellularLocation>
        <location evidence="1">Cell envelope</location>
    </subcellularLocation>
</comment>
<dbReference type="Gene3D" id="2.50.20.20">
    <property type="match status" value="1"/>
</dbReference>
<accession>K0JVS9</accession>
<dbReference type="PATRIC" id="fig|1179773.3.peg.993"/>
<protein>
    <submittedName>
        <fullName evidence="4">Putative secreted protein</fullName>
    </submittedName>
</protein>
<reference evidence="4 5" key="1">
    <citation type="journal article" date="2012" name="BMC Genomics">
        <title>Complete genome sequence of Saccharothrix espanaensis DSM 44229T and comparison to the other completely sequenced Pseudonocardiaceae.</title>
        <authorList>
            <person name="Strobel T."/>
            <person name="Al-Dilaimi A."/>
            <person name="Blom J."/>
            <person name="Gessner A."/>
            <person name="Kalinowski J."/>
            <person name="Luzhetska M."/>
            <person name="Puhler A."/>
            <person name="Szczepanowski R."/>
            <person name="Bechthold A."/>
            <person name="Ruckert C."/>
        </authorList>
    </citation>
    <scope>NUCLEOTIDE SEQUENCE [LARGE SCALE GENOMIC DNA]</scope>
    <source>
        <strain evidence="5">ATCC 51144 / DSM 44229 / JCM 9112 / NBRC 15066 / NRRL 15764</strain>
    </source>
</reference>